<dbReference type="AlphaFoldDB" id="A0A917R345"/>
<dbReference type="Proteomes" id="UP000645217">
    <property type="component" value="Unassembled WGS sequence"/>
</dbReference>
<dbReference type="InterPro" id="IPR023214">
    <property type="entry name" value="HAD_sf"/>
</dbReference>
<reference evidence="1" key="2">
    <citation type="submission" date="2020-09" db="EMBL/GenBank/DDBJ databases">
        <authorList>
            <person name="Sun Q."/>
            <person name="Ohkuma M."/>
        </authorList>
    </citation>
    <scope>NUCLEOTIDE SEQUENCE</scope>
    <source>
        <strain evidence="1">JCM 13064</strain>
    </source>
</reference>
<dbReference type="Pfam" id="PF00702">
    <property type="entry name" value="Hydrolase"/>
    <property type="match status" value="1"/>
</dbReference>
<dbReference type="PANTHER" id="PTHR43481">
    <property type="entry name" value="FRUCTOSE-1-PHOSPHATE PHOSPHATASE"/>
    <property type="match status" value="1"/>
</dbReference>
<keyword evidence="1" id="KW-0378">Hydrolase</keyword>
<sequence length="218" mass="22368">MTRLGARQDDRVAALRDVRAVLLDMDGTLVDSDAAVDRAWGAWAAMHGIPAEALTDDLRGHPGPYGVRRLLPHLTEPEQARAAQALLDLECADLDGVAPAAGAADLFGVLAGRRLPWAVVTGSGRRLAVSRLAAAGIDPPLLVTHDDVARGKPDPEGYLKAAAALGVPPDGCLVVEDSPPGFAAGVAAGMRVATLRGLPGELPISDLADLAALLHAAA</sequence>
<dbReference type="SUPFAM" id="SSF56784">
    <property type="entry name" value="HAD-like"/>
    <property type="match status" value="1"/>
</dbReference>
<dbReference type="InterPro" id="IPR023198">
    <property type="entry name" value="PGP-like_dom2"/>
</dbReference>
<dbReference type="RefSeq" id="WP_189163595.1">
    <property type="nucleotide sequence ID" value="NZ_BMNT01000014.1"/>
</dbReference>
<comment type="caution">
    <text evidence="1">The sequence shown here is derived from an EMBL/GenBank/DDBJ whole genome shotgun (WGS) entry which is preliminary data.</text>
</comment>
<evidence type="ECO:0000313" key="1">
    <source>
        <dbReference type="EMBL" id="GGK85433.1"/>
    </source>
</evidence>
<dbReference type="InterPro" id="IPR006439">
    <property type="entry name" value="HAD-SF_hydro_IA"/>
</dbReference>
<proteinExistence type="predicted"/>
<dbReference type="SFLD" id="SFLDG01129">
    <property type="entry name" value="C1.5:_HAD__Beta-PGM__Phosphata"/>
    <property type="match status" value="1"/>
</dbReference>
<reference evidence="1" key="1">
    <citation type="journal article" date="2014" name="Int. J. Syst. Evol. Microbiol.">
        <title>Complete genome sequence of Corynebacterium casei LMG S-19264T (=DSM 44701T), isolated from a smear-ripened cheese.</title>
        <authorList>
            <consortium name="US DOE Joint Genome Institute (JGI-PGF)"/>
            <person name="Walter F."/>
            <person name="Albersmeier A."/>
            <person name="Kalinowski J."/>
            <person name="Ruckert C."/>
        </authorList>
    </citation>
    <scope>NUCLEOTIDE SEQUENCE</scope>
    <source>
        <strain evidence="1">JCM 13064</strain>
    </source>
</reference>
<dbReference type="GO" id="GO:0050308">
    <property type="term" value="F:sugar-phosphatase activity"/>
    <property type="evidence" value="ECO:0007669"/>
    <property type="project" value="TreeGrafter"/>
</dbReference>
<protein>
    <submittedName>
        <fullName evidence="1">Hydrolase</fullName>
    </submittedName>
</protein>
<dbReference type="SFLD" id="SFLDS00003">
    <property type="entry name" value="Haloacid_Dehalogenase"/>
    <property type="match status" value="1"/>
</dbReference>
<organism evidence="1 2">
    <name type="scientific">Sphaerisporangium melleum</name>
    <dbReference type="NCBI Taxonomy" id="321316"/>
    <lineage>
        <taxon>Bacteria</taxon>
        <taxon>Bacillati</taxon>
        <taxon>Actinomycetota</taxon>
        <taxon>Actinomycetes</taxon>
        <taxon>Streptosporangiales</taxon>
        <taxon>Streptosporangiaceae</taxon>
        <taxon>Sphaerisporangium</taxon>
    </lineage>
</organism>
<dbReference type="InterPro" id="IPR036412">
    <property type="entry name" value="HAD-like_sf"/>
</dbReference>
<dbReference type="NCBIfam" id="TIGR01509">
    <property type="entry name" value="HAD-SF-IA-v3"/>
    <property type="match status" value="1"/>
</dbReference>
<evidence type="ECO:0000313" key="2">
    <source>
        <dbReference type="Proteomes" id="UP000645217"/>
    </source>
</evidence>
<accession>A0A917R345</accession>
<dbReference type="PANTHER" id="PTHR43481:SF4">
    <property type="entry name" value="GLYCEROL-1-PHOSPHATE PHOSPHOHYDROLASE 1-RELATED"/>
    <property type="match status" value="1"/>
</dbReference>
<name>A0A917R345_9ACTN</name>
<dbReference type="EMBL" id="BMNT01000014">
    <property type="protein sequence ID" value="GGK85433.1"/>
    <property type="molecule type" value="Genomic_DNA"/>
</dbReference>
<keyword evidence="2" id="KW-1185">Reference proteome</keyword>
<dbReference type="InterPro" id="IPR051806">
    <property type="entry name" value="HAD-like_SPP"/>
</dbReference>
<gene>
    <name evidence="1" type="ORF">GCM10007964_29910</name>
</gene>
<dbReference type="Gene3D" id="1.10.150.240">
    <property type="entry name" value="Putative phosphatase, domain 2"/>
    <property type="match status" value="1"/>
</dbReference>
<dbReference type="Gene3D" id="3.40.50.1000">
    <property type="entry name" value="HAD superfamily/HAD-like"/>
    <property type="match status" value="1"/>
</dbReference>